<reference evidence="2 3" key="2">
    <citation type="submission" date="2024-11" db="EMBL/GenBank/DDBJ databases">
        <title>Using genomics to understand microbial adaptation to soil warming.</title>
        <authorList>
            <person name="Deangelis K.M. PhD."/>
        </authorList>
    </citation>
    <scope>NUCLEOTIDE SEQUENCE [LARGE SCALE GENOMIC DNA]</scope>
    <source>
        <strain evidence="2 3">GAS97</strain>
    </source>
</reference>
<evidence type="ECO:0000256" key="1">
    <source>
        <dbReference type="ARBA" id="ARBA00022729"/>
    </source>
</evidence>
<dbReference type="InterPro" id="IPR018389">
    <property type="entry name" value="DctP_fam"/>
</dbReference>
<dbReference type="Gene3D" id="3.40.190.170">
    <property type="entry name" value="Bacterial extracellular solute-binding protein, family 7"/>
    <property type="match status" value="1"/>
</dbReference>
<keyword evidence="3" id="KW-1185">Reference proteome</keyword>
<dbReference type="NCBIfam" id="NF037995">
    <property type="entry name" value="TRAP_S1"/>
    <property type="match status" value="1"/>
</dbReference>
<accession>A0ABW8MY55</accession>
<gene>
    <name evidence="2" type="ORF">ABH943_008699</name>
</gene>
<dbReference type="Proteomes" id="UP001620514">
    <property type="component" value="Unassembled WGS sequence"/>
</dbReference>
<protein>
    <submittedName>
        <fullName evidence="2">TRAP-type C4-dicarboxylate transport system substrate-binding protein</fullName>
    </submittedName>
</protein>
<sequence length="329" mass="36222">MCASLASSSTFGDTIQWTAVTEYPSTTMPGVGLLTFATELSNLSAGTMTVRTSDDSTLTALSALSAVHQNHIMIGDVHGGPLSAIEPIFSLVSLPFLTASVDDTQCLQSVTRDLYTRHLDRLGVHLLYSAPWPATGLWSATSVQSLADMRKLRVRTYDETAASFLKALGVDGVHMPMNEALPLLATGEITAVMSSGDGGAGQRLWEHLPYFVELNYAAPLSFAVLNQSAYARLTEAQRHYVDEAARRTEKRLWTVMVDRQSKNYDAMRQNHVTIQYMTPTFAEELKPASQHAIDDWSTRVGPDGEELLRRYVALRPIANRLHDTDICSR</sequence>
<name>A0ABW8MY55_9BURK</name>
<reference evidence="2 3" key="1">
    <citation type="submission" date="2024-10" db="EMBL/GenBank/DDBJ databases">
        <authorList>
            <person name="Deangelis K."/>
            <person name="Huntemann M."/>
            <person name="Clum A."/>
            <person name="Wang J."/>
            <person name="Palaniappan K."/>
            <person name="Ritter S."/>
            <person name="Chen I.-M."/>
            <person name="Stamatis D."/>
            <person name="Reddy T."/>
            <person name="O'Malley R."/>
            <person name="Daum C."/>
            <person name="Ng V."/>
            <person name="Ivanova N."/>
            <person name="Kyrpides N."/>
            <person name="Woyke T."/>
        </authorList>
    </citation>
    <scope>NUCLEOTIDE SEQUENCE [LARGE SCALE GENOMIC DNA]</scope>
    <source>
        <strain evidence="2 3">GAS97</strain>
    </source>
</reference>
<evidence type="ECO:0000313" key="3">
    <source>
        <dbReference type="Proteomes" id="UP001620514"/>
    </source>
</evidence>
<dbReference type="EMBL" id="JBIYDN010000057">
    <property type="protein sequence ID" value="MFK4448655.1"/>
    <property type="molecule type" value="Genomic_DNA"/>
</dbReference>
<dbReference type="InterPro" id="IPR038404">
    <property type="entry name" value="TRAP_DctP_sf"/>
</dbReference>
<dbReference type="Pfam" id="PF03480">
    <property type="entry name" value="DctP"/>
    <property type="match status" value="1"/>
</dbReference>
<proteinExistence type="predicted"/>
<evidence type="ECO:0000313" key="2">
    <source>
        <dbReference type="EMBL" id="MFK4448655.1"/>
    </source>
</evidence>
<dbReference type="PANTHER" id="PTHR33376:SF4">
    <property type="entry name" value="SIALIC ACID-BINDING PERIPLASMIC PROTEIN SIAP"/>
    <property type="match status" value="1"/>
</dbReference>
<organism evidence="2 3">
    <name type="scientific">Caballeronia udeis</name>
    <dbReference type="NCBI Taxonomy" id="1232866"/>
    <lineage>
        <taxon>Bacteria</taxon>
        <taxon>Pseudomonadati</taxon>
        <taxon>Pseudomonadota</taxon>
        <taxon>Betaproteobacteria</taxon>
        <taxon>Burkholderiales</taxon>
        <taxon>Burkholderiaceae</taxon>
        <taxon>Caballeronia</taxon>
    </lineage>
</organism>
<keyword evidence="1" id="KW-0732">Signal</keyword>
<comment type="caution">
    <text evidence="2">The sequence shown here is derived from an EMBL/GenBank/DDBJ whole genome shotgun (WGS) entry which is preliminary data.</text>
</comment>
<dbReference type="PANTHER" id="PTHR33376">
    <property type="match status" value="1"/>
</dbReference>